<keyword evidence="5" id="KW-1185">Reference proteome</keyword>
<dbReference type="PANTHER" id="PTHR36153:SF1">
    <property type="entry name" value="TYPE VI SECRETION SYSTEM COMPONENT TSSM1"/>
    <property type="match status" value="1"/>
</dbReference>
<dbReference type="EMBL" id="VLKW01000011">
    <property type="protein sequence ID" value="TWI43831.1"/>
    <property type="molecule type" value="Genomic_DNA"/>
</dbReference>
<protein>
    <submittedName>
        <fullName evidence="3">Type VI secretion system protein ImpL</fullName>
    </submittedName>
</protein>
<dbReference type="OrthoDB" id="9758229at2"/>
<reference evidence="2 5" key="3">
    <citation type="submission" date="2019-12" db="EMBL/GenBank/DDBJ databases">
        <title>Draft Genome Sequences of Six Type Strains of the Genus Massilia.</title>
        <authorList>
            <person name="Miess H."/>
            <person name="Frediansyah A."/>
            <person name="Goeker M."/>
            <person name="Gross H."/>
        </authorList>
    </citation>
    <scope>NUCLEOTIDE SEQUENCE [LARGE SCALE GENOMIC DNA]</scope>
    <source>
        <strain evidence="2 5">DSM 26639</strain>
    </source>
</reference>
<evidence type="ECO:0000313" key="3">
    <source>
        <dbReference type="EMBL" id="TWI43831.1"/>
    </source>
</evidence>
<evidence type="ECO:0000313" key="2">
    <source>
        <dbReference type="EMBL" id="QGZ42666.1"/>
    </source>
</evidence>
<organism evidence="3 4">
    <name type="scientific">Pseudoduganella flava</name>
    <dbReference type="NCBI Taxonomy" id="871742"/>
    <lineage>
        <taxon>Bacteria</taxon>
        <taxon>Pseudomonadati</taxon>
        <taxon>Pseudomonadota</taxon>
        <taxon>Betaproteobacteria</taxon>
        <taxon>Burkholderiales</taxon>
        <taxon>Oxalobacteraceae</taxon>
        <taxon>Telluria group</taxon>
        <taxon>Pseudoduganella</taxon>
    </lineage>
</organism>
<proteinExistence type="predicted"/>
<dbReference type="Proteomes" id="UP000315112">
    <property type="component" value="Unassembled WGS sequence"/>
</dbReference>
<dbReference type="InterPro" id="IPR025743">
    <property type="entry name" value="TssM1_N"/>
</dbReference>
<sequence>MLNDLADNVAIATLLLVTLLVALLLGLVVAAALRGTGQAPLGADTLRRSFRRAVKLIEGNLAARAERYTLPWALLLNDSAARPLPLGQAGIPSALGTDSAATAAGHGIDWHFFDAGVVVQLQGEHLGAPDARGGVWDHLLGLCRGYRPQRPIDSIVLAVPAAALLAAGPEEQAVLTARAQALHRRLWLAQNRLALRIPVYLIVTECDTLPGFAAFGAALPDALCRSMLGWSAPFELVAPFRAQWVDEAVDEIVGAAADRCAELCALEPAGADSATYFMLPGELERLRAGLKLFCEELMRPSAYHEPFLLRGVYLTGDRGASAALLAGTVQPPGASELVPAAMDRMPVFLRDVFERKIFAEVGLVQSSSQRLRRPAATRAVHWAALAVPAVWAVGLVVATVRLNHLGDSLTGSLQALNRDTRASLRAGQGGGLDAQRGQQRATDALQNIERLGSAHFSSVFMPGSWPVFDDLHQRVVRRLEQGFADNAFEPLRRAAFLRVSRLTGVPVDSATGALIGGAQCSLPAGWREQTGLPAPAALNLEDLPQYRATLAYLGKLDELDRVLAAMLRLKRAESGRPAGADLALVVRVLLGTELTGGAPARTAAVFRTVAQREPSLALEPLQAASRCALRRAGEAMYERLFDGNGLLASERTLGTSLAALADGSAFETSLAGHLQVWHTVRDTLDLQQSQLAGGKGAWMHQDVLTLGPGYDALLGRIGANALLGKPAVLEHQRLAADGFGRFAVLWNAALSAPGPLAGTGSGAGLVWTGAGWAFSAERKALHEAVAGLVAQPFMTAPPESAFATAGNGTVGWDKALLEQALHLPDARRTFLAGPYAKLPAALQHPAGVLADEALAATAQSLLTRALNVVPVELPGSGDGERAAVLRVRAWLQEIGADHVTAELDAVLARDAVARLLRLDEAFAAADVFVPRDRAFGTWKGEKGALLDAFGAGDAAALGAYVAQQQEFVDTVAREAEAVLAQLARVAAGHPVAARWQAIVADVRRYRLKSPASSLMALEQFIVGPGADLDLGNCTEKLTARAAWRRGGDVFAERLSALQTGLLARCRELSASRYRSEWERFAEVYNRDLAQHAPFAAVPGSAAAPADRDTVGAALKQFDRARAAGAQADGGAAGIAVRDAGEQLRRIRDVLAPLYPADPGQAAGLDVTVQFRAAGQGEAGANQIIDWSLVIGPATVRLGEPVRALRWEPGMPVLLALRFARDGAGVPRADAAQAHMTVAERAVTYRFDDPWALFSFIGAQRDADTPGDPRAALLRFEFPVQQAAAAVRARVFVRLAVSAPGKQAPLAWPTVYPARVPLWQESANQLTTAAQ</sequence>
<accession>A0A562PHB0</accession>
<name>A0A562PHB0_9BURK</name>
<evidence type="ECO:0000313" key="4">
    <source>
        <dbReference type="Proteomes" id="UP000315112"/>
    </source>
</evidence>
<evidence type="ECO:0000259" key="1">
    <source>
        <dbReference type="Pfam" id="PF14331"/>
    </source>
</evidence>
<reference evidence="3 4" key="1">
    <citation type="journal article" date="2015" name="Stand. Genomic Sci.">
        <title>Genomic Encyclopedia of Bacterial and Archaeal Type Strains, Phase III: the genomes of soil and plant-associated and newly described type strains.</title>
        <authorList>
            <person name="Whitman W.B."/>
            <person name="Woyke T."/>
            <person name="Klenk H.P."/>
            <person name="Zhou Y."/>
            <person name="Lilburn T.G."/>
            <person name="Beck B.J."/>
            <person name="De Vos P."/>
            <person name="Vandamme P."/>
            <person name="Eisen J.A."/>
            <person name="Garrity G."/>
            <person name="Hugenholtz P."/>
            <person name="Kyrpides N.C."/>
        </authorList>
    </citation>
    <scope>NUCLEOTIDE SEQUENCE [LARGE SCALE GENOMIC DNA]</scope>
    <source>
        <strain evidence="3 4">CGMCC 1.10685</strain>
    </source>
</reference>
<dbReference type="Proteomes" id="UP000437862">
    <property type="component" value="Chromosome"/>
</dbReference>
<dbReference type="InterPro" id="IPR053156">
    <property type="entry name" value="T6SS_TssM-like"/>
</dbReference>
<feature type="domain" description="Type VI secretion system component TssM1 N-terminal" evidence="1">
    <location>
        <begin position="135"/>
        <end position="384"/>
    </location>
</feature>
<dbReference type="RefSeq" id="WP_145880170.1">
    <property type="nucleotide sequence ID" value="NZ_CP046904.1"/>
</dbReference>
<reference evidence="3" key="2">
    <citation type="submission" date="2019-07" db="EMBL/GenBank/DDBJ databases">
        <authorList>
            <person name="Whitman W."/>
            <person name="Huntemann M."/>
            <person name="Clum A."/>
            <person name="Pillay M."/>
            <person name="Palaniappan K."/>
            <person name="Varghese N."/>
            <person name="Mikhailova N."/>
            <person name="Stamatis D."/>
            <person name="Reddy T."/>
            <person name="Daum C."/>
            <person name="Shapiro N."/>
            <person name="Ivanova N."/>
            <person name="Kyrpides N."/>
            <person name="Woyke T."/>
        </authorList>
    </citation>
    <scope>NUCLEOTIDE SEQUENCE</scope>
    <source>
        <strain evidence="3">CGMCC 1.10685</strain>
    </source>
</reference>
<dbReference type="Pfam" id="PF14331">
    <property type="entry name" value="IcmF-related_N"/>
    <property type="match status" value="1"/>
</dbReference>
<dbReference type="PANTHER" id="PTHR36153">
    <property type="entry name" value="INNER MEMBRANE PROTEIN-RELATED"/>
    <property type="match status" value="1"/>
</dbReference>
<gene>
    <name evidence="2" type="ORF">GO485_28965</name>
    <name evidence="3" type="ORF">IP92_04885</name>
</gene>
<evidence type="ECO:0000313" key="5">
    <source>
        <dbReference type="Proteomes" id="UP000437862"/>
    </source>
</evidence>
<dbReference type="EMBL" id="CP046904">
    <property type="protein sequence ID" value="QGZ42666.1"/>
    <property type="molecule type" value="Genomic_DNA"/>
</dbReference>